<organism evidence="2 3">
    <name type="scientific">Nocardia rhizosphaerihabitans</name>
    <dbReference type="NCBI Taxonomy" id="1691570"/>
    <lineage>
        <taxon>Bacteria</taxon>
        <taxon>Bacillati</taxon>
        <taxon>Actinomycetota</taxon>
        <taxon>Actinomycetes</taxon>
        <taxon>Mycobacteriales</taxon>
        <taxon>Nocardiaceae</taxon>
        <taxon>Nocardia</taxon>
    </lineage>
</organism>
<gene>
    <name evidence="2" type="ORF">GCM10011610_29190</name>
</gene>
<protein>
    <submittedName>
        <fullName evidence="2">Acyl-CoA dehydrogenase</fullName>
    </submittedName>
</protein>
<dbReference type="InterPro" id="IPR041726">
    <property type="entry name" value="ACAD10_11_N"/>
</dbReference>
<dbReference type="Proteomes" id="UP000658127">
    <property type="component" value="Unassembled WGS sequence"/>
</dbReference>
<dbReference type="RefSeq" id="WP_189028236.1">
    <property type="nucleotide sequence ID" value="NZ_BMNE01000003.1"/>
</dbReference>
<evidence type="ECO:0000313" key="3">
    <source>
        <dbReference type="Proteomes" id="UP000658127"/>
    </source>
</evidence>
<name>A0ABQ2KDM6_9NOCA</name>
<reference evidence="3" key="1">
    <citation type="journal article" date="2019" name="Int. J. Syst. Evol. Microbiol.">
        <title>The Global Catalogue of Microorganisms (GCM) 10K type strain sequencing project: providing services to taxonomists for standard genome sequencing and annotation.</title>
        <authorList>
            <consortium name="The Broad Institute Genomics Platform"/>
            <consortium name="The Broad Institute Genome Sequencing Center for Infectious Disease"/>
            <person name="Wu L."/>
            <person name="Ma J."/>
        </authorList>
    </citation>
    <scope>NUCLEOTIDE SEQUENCE [LARGE SCALE GENOMIC DNA]</scope>
    <source>
        <strain evidence="3">CGMCC 4.7329</strain>
    </source>
</reference>
<dbReference type="InterPro" id="IPR052898">
    <property type="entry name" value="ACAD10-like"/>
</dbReference>
<dbReference type="EMBL" id="BMNE01000003">
    <property type="protein sequence ID" value="GGN80114.1"/>
    <property type="molecule type" value="Genomic_DNA"/>
</dbReference>
<evidence type="ECO:0000313" key="2">
    <source>
        <dbReference type="EMBL" id="GGN80114.1"/>
    </source>
</evidence>
<feature type="domain" description="Aminoglycoside phosphotransferase" evidence="1">
    <location>
        <begin position="32"/>
        <end position="259"/>
    </location>
</feature>
<proteinExistence type="predicted"/>
<evidence type="ECO:0000259" key="1">
    <source>
        <dbReference type="Pfam" id="PF01636"/>
    </source>
</evidence>
<dbReference type="PANTHER" id="PTHR47829:SF1">
    <property type="entry name" value="HAD FAMILY PHOSPHATASE"/>
    <property type="match status" value="1"/>
</dbReference>
<dbReference type="SUPFAM" id="SSF56112">
    <property type="entry name" value="Protein kinase-like (PK-like)"/>
    <property type="match status" value="1"/>
</dbReference>
<dbReference type="CDD" id="cd05154">
    <property type="entry name" value="ACAD10_11_N-like"/>
    <property type="match status" value="1"/>
</dbReference>
<dbReference type="Gene3D" id="3.30.200.20">
    <property type="entry name" value="Phosphorylase Kinase, domain 1"/>
    <property type="match status" value="1"/>
</dbReference>
<dbReference type="InterPro" id="IPR002575">
    <property type="entry name" value="Aminoglycoside_PTrfase"/>
</dbReference>
<dbReference type="Gene3D" id="3.90.1200.10">
    <property type="match status" value="1"/>
</dbReference>
<sequence>METRTDLPGLDLDRLSTWLRGQVDVAGALSGTLIAGGKSNLTYAVGDGTTRWIVRRPPLGHVLATAHDMAREYRVMAALRDTDVPVPAMYALCQDDSVLGAPFYVMEHVEGTPYRTAAELTELGPERTRAISTSLIDTLAVLHAVDPVAVGLADFGRPEGFLERQVRRWKKQLDASHSRELPLADELHARLAADVPPESAVGIVHGDYRLDNVLTDSSDRPAAVIDWEMATLGDPLTDLALMVVYGRLAAGRSGNATVADASVAPGFLSEDEIIARYTARSDRDMSRFGFYLGLAAFKLAAILEGIHYRYLHGQTVGEGFDTIGAAIDPLLETGLTALKEHR</sequence>
<keyword evidence="3" id="KW-1185">Reference proteome</keyword>
<dbReference type="Pfam" id="PF01636">
    <property type="entry name" value="APH"/>
    <property type="match status" value="1"/>
</dbReference>
<dbReference type="InterPro" id="IPR011009">
    <property type="entry name" value="Kinase-like_dom_sf"/>
</dbReference>
<comment type="caution">
    <text evidence="2">The sequence shown here is derived from an EMBL/GenBank/DDBJ whole genome shotgun (WGS) entry which is preliminary data.</text>
</comment>
<accession>A0ABQ2KDM6</accession>
<dbReference type="PANTHER" id="PTHR47829">
    <property type="entry name" value="HYDROLASE, PUTATIVE (AFU_ORTHOLOGUE AFUA_1G12880)-RELATED"/>
    <property type="match status" value="1"/>
</dbReference>